<feature type="region of interest" description="Disordered" evidence="1">
    <location>
        <begin position="229"/>
        <end position="249"/>
    </location>
</feature>
<keyword evidence="4" id="KW-1185">Reference proteome</keyword>
<name>A0A8E2JMC9_9PEZI</name>
<dbReference type="PANTHER" id="PTHR38049">
    <property type="entry name" value="RICIN B LECTIN DOMAIN-CONTAINING PROTEIN"/>
    <property type="match status" value="1"/>
</dbReference>
<keyword evidence="2" id="KW-0732">Signal</keyword>
<evidence type="ECO:0000256" key="2">
    <source>
        <dbReference type="SAM" id="SignalP"/>
    </source>
</evidence>
<protein>
    <submittedName>
        <fullName evidence="3">Uncharacterized protein</fullName>
    </submittedName>
</protein>
<evidence type="ECO:0000256" key="1">
    <source>
        <dbReference type="SAM" id="MobiDB-lite"/>
    </source>
</evidence>
<feature type="signal peptide" evidence="2">
    <location>
        <begin position="1"/>
        <end position="15"/>
    </location>
</feature>
<dbReference type="AlphaFoldDB" id="A0A8E2JMC9"/>
<dbReference type="EMBL" id="KV751016">
    <property type="protein sequence ID" value="OCL02029.1"/>
    <property type="molecule type" value="Genomic_DNA"/>
</dbReference>
<sequence length="249" mass="28234">MSLVLGIFLGGCVTAIPVVTGIAEGVAHQKKQNEEAANETRMVKFNLDVFCAAESPRRDEVHGCIVVLRNNKVWLAPKDPSSRLPIPSREDLTPPLHAFAGFYIQYPDEDRNPCERGLVSTISDDPPMLNWIYVDKTTLELKYGNRSASIQHIVGEWDWTEDEAGLTLEGWEGFVTVEEEEQDGLRWALYFDRDDDKLGQRKKVQGREVLECSLERRVLSEEQQLKQMEEADKKMQVKSTGGLKTKWGP</sequence>
<proteinExistence type="predicted"/>
<feature type="chain" id="PRO_5034635269" evidence="2">
    <location>
        <begin position="16"/>
        <end position="249"/>
    </location>
</feature>
<gene>
    <name evidence="3" type="ORF">AOQ84DRAFT_305507</name>
</gene>
<organism evidence="3 4">
    <name type="scientific">Glonium stellatum</name>
    <dbReference type="NCBI Taxonomy" id="574774"/>
    <lineage>
        <taxon>Eukaryota</taxon>
        <taxon>Fungi</taxon>
        <taxon>Dikarya</taxon>
        <taxon>Ascomycota</taxon>
        <taxon>Pezizomycotina</taxon>
        <taxon>Dothideomycetes</taxon>
        <taxon>Pleosporomycetidae</taxon>
        <taxon>Gloniales</taxon>
        <taxon>Gloniaceae</taxon>
        <taxon>Glonium</taxon>
    </lineage>
</organism>
<dbReference type="OrthoDB" id="3928002at2759"/>
<dbReference type="Proteomes" id="UP000250140">
    <property type="component" value="Unassembled WGS sequence"/>
</dbReference>
<accession>A0A8E2JMC9</accession>
<reference evidence="3 4" key="1">
    <citation type="journal article" date="2016" name="Nat. Commun.">
        <title>Ectomycorrhizal ecology is imprinted in the genome of the dominant symbiotic fungus Cenococcum geophilum.</title>
        <authorList>
            <consortium name="DOE Joint Genome Institute"/>
            <person name="Peter M."/>
            <person name="Kohler A."/>
            <person name="Ohm R.A."/>
            <person name="Kuo A."/>
            <person name="Krutzmann J."/>
            <person name="Morin E."/>
            <person name="Arend M."/>
            <person name="Barry K.W."/>
            <person name="Binder M."/>
            <person name="Choi C."/>
            <person name="Clum A."/>
            <person name="Copeland A."/>
            <person name="Grisel N."/>
            <person name="Haridas S."/>
            <person name="Kipfer T."/>
            <person name="LaButti K."/>
            <person name="Lindquist E."/>
            <person name="Lipzen A."/>
            <person name="Maire R."/>
            <person name="Meier B."/>
            <person name="Mihaltcheva S."/>
            <person name="Molinier V."/>
            <person name="Murat C."/>
            <person name="Poggeler S."/>
            <person name="Quandt C.A."/>
            <person name="Sperisen C."/>
            <person name="Tritt A."/>
            <person name="Tisserant E."/>
            <person name="Crous P.W."/>
            <person name="Henrissat B."/>
            <person name="Nehls U."/>
            <person name="Egli S."/>
            <person name="Spatafora J.W."/>
            <person name="Grigoriev I.V."/>
            <person name="Martin F.M."/>
        </authorList>
    </citation>
    <scope>NUCLEOTIDE SEQUENCE [LARGE SCALE GENOMIC DNA]</scope>
    <source>
        <strain evidence="3 4">CBS 207.34</strain>
    </source>
</reference>
<evidence type="ECO:0000313" key="3">
    <source>
        <dbReference type="EMBL" id="OCL02029.1"/>
    </source>
</evidence>
<dbReference type="PANTHER" id="PTHR38049:SF1">
    <property type="entry name" value="PROTEIN KINASE DOMAIN-CONTAINING PROTEIN"/>
    <property type="match status" value="1"/>
</dbReference>
<evidence type="ECO:0000313" key="4">
    <source>
        <dbReference type="Proteomes" id="UP000250140"/>
    </source>
</evidence>